<name>K1S6C2_9ZZZZ</name>
<dbReference type="InterPro" id="IPR035093">
    <property type="entry name" value="RelE/ParE_toxin_dom_sf"/>
</dbReference>
<organism evidence="2">
    <name type="scientific">human gut metagenome</name>
    <dbReference type="NCBI Taxonomy" id="408170"/>
    <lineage>
        <taxon>unclassified sequences</taxon>
        <taxon>metagenomes</taxon>
        <taxon>organismal metagenomes</taxon>
    </lineage>
</organism>
<dbReference type="Pfam" id="PF05016">
    <property type="entry name" value="ParE_toxin"/>
    <property type="match status" value="1"/>
</dbReference>
<dbReference type="EMBL" id="AJWZ01008845">
    <property type="protein sequence ID" value="EKC52983.1"/>
    <property type="molecule type" value="Genomic_DNA"/>
</dbReference>
<comment type="caution">
    <text evidence="2">The sequence shown here is derived from an EMBL/GenBank/DDBJ whole genome shotgun (WGS) entry which is preliminary data.</text>
</comment>
<reference evidence="2" key="1">
    <citation type="journal article" date="2013" name="Environ. Microbiol.">
        <title>Microbiota from the distal guts of lean and obese adolescents exhibit partial functional redundancy besides clear differences in community structure.</title>
        <authorList>
            <person name="Ferrer M."/>
            <person name="Ruiz A."/>
            <person name="Lanza F."/>
            <person name="Haange S.B."/>
            <person name="Oberbach A."/>
            <person name="Till H."/>
            <person name="Bargiela R."/>
            <person name="Campoy C."/>
            <person name="Segura M.T."/>
            <person name="Richter M."/>
            <person name="von Bergen M."/>
            <person name="Seifert J."/>
            <person name="Suarez A."/>
        </authorList>
    </citation>
    <scope>NUCLEOTIDE SEQUENCE</scope>
</reference>
<feature type="non-terminal residue" evidence="2">
    <location>
        <position position="1"/>
    </location>
</feature>
<accession>K1S6C2</accession>
<proteinExistence type="predicted"/>
<protein>
    <submittedName>
        <fullName evidence="2">Toxin-antitoxin system, toxin component, RelE family</fullName>
    </submittedName>
</protein>
<evidence type="ECO:0000313" key="2">
    <source>
        <dbReference type="EMBL" id="EKC52983.1"/>
    </source>
</evidence>
<gene>
    <name evidence="2" type="ORF">OBE_12820</name>
</gene>
<keyword evidence="1" id="KW-1277">Toxin-antitoxin system</keyword>
<evidence type="ECO:0000256" key="1">
    <source>
        <dbReference type="ARBA" id="ARBA00022649"/>
    </source>
</evidence>
<dbReference type="InterPro" id="IPR007712">
    <property type="entry name" value="RelE/ParE_toxin"/>
</dbReference>
<dbReference type="AlphaFoldDB" id="K1S6C2"/>
<dbReference type="Gene3D" id="3.30.2310.20">
    <property type="entry name" value="RelE-like"/>
    <property type="match status" value="1"/>
</dbReference>
<sequence>RSCSVKVEWLSEARNEFREFLQYYRTEVGAPYARKFADRILSSTEQLAQFPEMGVLKYDTLMGKYGFRALFIDKYVCVYKIEGDTVRIYHLADARKNYIYHIFGME</sequence>